<name>A0AC59YKX1_RANTA</name>
<sequence length="141" mass="15693">MRSTRRQICCYRLYICRVTGEKAQIILGEVPPKPVLPAPRGLHFPSPPLPGTPERQTSEEPRPSINATSSRKPFQRPELVPEADIVSQGTDLIIKSPGEAGRKLLGWTEHPRAPRRRRGMQKRGTSLAWPPLGPLPPELPS</sequence>
<accession>A0AC59YKX1</accession>
<reference evidence="1" key="1">
    <citation type="submission" date="2023-05" db="EMBL/GenBank/DDBJ databases">
        <authorList>
            <consortium name="ELIXIR-Norway"/>
        </authorList>
    </citation>
    <scope>NUCLEOTIDE SEQUENCE</scope>
</reference>
<reference evidence="1" key="2">
    <citation type="submission" date="2025-03" db="EMBL/GenBank/DDBJ databases">
        <authorList>
            <consortium name="ELIXIR-Norway"/>
            <consortium name="Elixir Norway"/>
        </authorList>
    </citation>
    <scope>NUCLEOTIDE SEQUENCE</scope>
</reference>
<evidence type="ECO:0000313" key="2">
    <source>
        <dbReference type="Proteomes" id="UP001162501"/>
    </source>
</evidence>
<evidence type="ECO:0000313" key="1">
    <source>
        <dbReference type="EMBL" id="CAM9793234.1"/>
    </source>
</evidence>
<dbReference type="EMBL" id="OX596102">
    <property type="protein sequence ID" value="CAM9793234.1"/>
    <property type="molecule type" value="Genomic_DNA"/>
</dbReference>
<proteinExistence type="predicted"/>
<gene>
    <name evidence="1" type="ORF">MRATA1EN22A_LOCUS7524</name>
</gene>
<dbReference type="Proteomes" id="UP001162501">
    <property type="component" value="Chromosome 18"/>
</dbReference>
<protein>
    <submittedName>
        <fullName evidence="1">Uncharacterized protein</fullName>
    </submittedName>
</protein>
<organism evidence="1 2">
    <name type="scientific">Rangifer tarandus platyrhynchus</name>
    <name type="common">Svalbard reindeer</name>
    <dbReference type="NCBI Taxonomy" id="3082113"/>
    <lineage>
        <taxon>Eukaryota</taxon>
        <taxon>Metazoa</taxon>
        <taxon>Chordata</taxon>
        <taxon>Craniata</taxon>
        <taxon>Vertebrata</taxon>
        <taxon>Euteleostomi</taxon>
        <taxon>Mammalia</taxon>
        <taxon>Eutheria</taxon>
        <taxon>Laurasiatheria</taxon>
        <taxon>Artiodactyla</taxon>
        <taxon>Ruminantia</taxon>
        <taxon>Pecora</taxon>
        <taxon>Cervidae</taxon>
        <taxon>Odocoileinae</taxon>
        <taxon>Rangifer</taxon>
    </lineage>
</organism>